<dbReference type="AlphaFoldDB" id="A0A9P7UR98"/>
<comment type="caution">
    <text evidence="3">The sequence shown here is derived from an EMBL/GenBank/DDBJ whole genome shotgun (WGS) entry which is preliminary data.</text>
</comment>
<dbReference type="Pfam" id="PF12776">
    <property type="entry name" value="Myb_DNA-bind_3"/>
    <property type="match status" value="1"/>
</dbReference>
<dbReference type="GeneID" id="66079652"/>
<dbReference type="PANTHER" id="PTHR46929">
    <property type="entry name" value="EXPRESSED PROTEIN"/>
    <property type="match status" value="1"/>
</dbReference>
<dbReference type="Proteomes" id="UP001049176">
    <property type="component" value="Chromosome 6"/>
</dbReference>
<dbReference type="EMBL" id="CM032186">
    <property type="protein sequence ID" value="KAG7091547.1"/>
    <property type="molecule type" value="Genomic_DNA"/>
</dbReference>
<reference evidence="3" key="1">
    <citation type="journal article" date="2021" name="Genome Biol. Evol.">
        <title>The assembled and annotated genome of the fairy-ring fungus Marasmius oreades.</title>
        <authorList>
            <person name="Hiltunen M."/>
            <person name="Ament-Velasquez S.L."/>
            <person name="Johannesson H."/>
        </authorList>
    </citation>
    <scope>NUCLEOTIDE SEQUENCE</scope>
    <source>
        <strain evidence="3">03SP1</strain>
    </source>
</reference>
<keyword evidence="4" id="KW-1185">Reference proteome</keyword>
<evidence type="ECO:0000313" key="4">
    <source>
        <dbReference type="Proteomes" id="UP001049176"/>
    </source>
</evidence>
<protein>
    <recommendedName>
        <fullName evidence="2">Myb/SANT-like domain-containing protein</fullName>
    </recommendedName>
</protein>
<name>A0A9P7UR98_9AGAR</name>
<feature type="region of interest" description="Disordered" evidence="1">
    <location>
        <begin position="154"/>
        <end position="189"/>
    </location>
</feature>
<dbReference type="KEGG" id="more:E1B28_010576"/>
<sequence length="189" mass="20829">MSKKGPTIKWNAQEDKALCDALIEKKSKGKQSDGGWKSTVWIFVSERVADEEGEGEKTPSKCQNHFKNLKDAYADNKRLQNMSGFGWDDEKKMVTAGDSQWDALKKTKAKVKANLALWKNVAFPLYDKMALLCDGHMADGGHAFHPSDPLPADPLGWAQDFFDGNTSGIDHGPGSGGEDENRDNEARGK</sequence>
<evidence type="ECO:0000313" key="3">
    <source>
        <dbReference type="EMBL" id="KAG7091547.1"/>
    </source>
</evidence>
<dbReference type="OrthoDB" id="76215at2759"/>
<organism evidence="3 4">
    <name type="scientific">Marasmius oreades</name>
    <name type="common">fairy-ring Marasmius</name>
    <dbReference type="NCBI Taxonomy" id="181124"/>
    <lineage>
        <taxon>Eukaryota</taxon>
        <taxon>Fungi</taxon>
        <taxon>Dikarya</taxon>
        <taxon>Basidiomycota</taxon>
        <taxon>Agaricomycotina</taxon>
        <taxon>Agaricomycetes</taxon>
        <taxon>Agaricomycetidae</taxon>
        <taxon>Agaricales</taxon>
        <taxon>Marasmiineae</taxon>
        <taxon>Marasmiaceae</taxon>
        <taxon>Marasmius</taxon>
    </lineage>
</organism>
<gene>
    <name evidence="3" type="ORF">E1B28_010576</name>
</gene>
<dbReference type="InterPro" id="IPR024752">
    <property type="entry name" value="Myb/SANT-like_dom"/>
</dbReference>
<dbReference type="RefSeq" id="XP_043008017.1">
    <property type="nucleotide sequence ID" value="XM_043155546.1"/>
</dbReference>
<accession>A0A9P7UR98</accession>
<proteinExistence type="predicted"/>
<evidence type="ECO:0000256" key="1">
    <source>
        <dbReference type="SAM" id="MobiDB-lite"/>
    </source>
</evidence>
<feature type="domain" description="Myb/SANT-like" evidence="2">
    <location>
        <begin position="9"/>
        <end position="103"/>
    </location>
</feature>
<evidence type="ECO:0000259" key="2">
    <source>
        <dbReference type="Pfam" id="PF12776"/>
    </source>
</evidence>
<dbReference type="PANTHER" id="PTHR46929:SF3">
    <property type="entry name" value="MYB_SANT-LIKE DOMAIN-CONTAINING PROTEIN"/>
    <property type="match status" value="1"/>
</dbReference>